<comment type="caution">
    <text evidence="3">The sequence shown here is derived from an EMBL/GenBank/DDBJ whole genome shotgun (WGS) entry which is preliminary data.</text>
</comment>
<evidence type="ECO:0000256" key="1">
    <source>
        <dbReference type="SAM" id="MobiDB-lite"/>
    </source>
</evidence>
<evidence type="ECO:0000313" key="3">
    <source>
        <dbReference type="EMBL" id="KAK3610306.1"/>
    </source>
</evidence>
<sequence>MSERSLRYLEKSDFGGMRSRRGKRKPNQLYVCDTTTKWPDFPRGPHFNKLPVQLILEILKYLSAYELLRNVSLVCKYWYNLCRERTLWTSITWNGTQRTLGHLLQLTKYQVRELVLTDNLRSSSGIALFFLLDKCIHLKHLKYLKLPKHAPREVFKRELSKTNILGGIPDAGYRFSFFDDANILTRLRNYWKLFSKRSVIFNPVLDYAKEIEVALASLEHKRFLTLEEFFGNNRMRECTSRSARIYEKAIKAPRQCCSRNIQFQDFRLDRGQHQHRRIKPRPHKGRSNHHKEVMKFRRLQKRFKVYNLK</sequence>
<dbReference type="InterPro" id="IPR032675">
    <property type="entry name" value="LRR_dom_sf"/>
</dbReference>
<dbReference type="Proteomes" id="UP001195483">
    <property type="component" value="Unassembled WGS sequence"/>
</dbReference>
<keyword evidence="4" id="KW-1185">Reference proteome</keyword>
<name>A0AAE0WD47_9BIVA</name>
<dbReference type="PROSITE" id="PS50181">
    <property type="entry name" value="FBOX"/>
    <property type="match status" value="1"/>
</dbReference>
<feature type="domain" description="F-box" evidence="2">
    <location>
        <begin position="44"/>
        <end position="91"/>
    </location>
</feature>
<accession>A0AAE0WD47</accession>
<dbReference type="InterPro" id="IPR001810">
    <property type="entry name" value="F-box_dom"/>
</dbReference>
<dbReference type="AlphaFoldDB" id="A0AAE0WD47"/>
<feature type="region of interest" description="Disordered" evidence="1">
    <location>
        <begin position="272"/>
        <end position="291"/>
    </location>
</feature>
<dbReference type="SMART" id="SM00256">
    <property type="entry name" value="FBOX"/>
    <property type="match status" value="1"/>
</dbReference>
<reference evidence="3" key="3">
    <citation type="submission" date="2023-05" db="EMBL/GenBank/DDBJ databases">
        <authorList>
            <person name="Smith C.H."/>
        </authorList>
    </citation>
    <scope>NUCLEOTIDE SEQUENCE</scope>
    <source>
        <strain evidence="3">CHS0354</strain>
        <tissue evidence="3">Mantle</tissue>
    </source>
</reference>
<evidence type="ECO:0000259" key="2">
    <source>
        <dbReference type="PROSITE" id="PS50181"/>
    </source>
</evidence>
<dbReference type="Pfam" id="PF12937">
    <property type="entry name" value="F-box-like"/>
    <property type="match status" value="1"/>
</dbReference>
<dbReference type="SUPFAM" id="SSF81383">
    <property type="entry name" value="F-box domain"/>
    <property type="match status" value="1"/>
</dbReference>
<evidence type="ECO:0000313" key="4">
    <source>
        <dbReference type="Proteomes" id="UP001195483"/>
    </source>
</evidence>
<protein>
    <recommendedName>
        <fullName evidence="2">F-box domain-containing protein</fullName>
    </recommendedName>
</protein>
<dbReference type="InterPro" id="IPR036047">
    <property type="entry name" value="F-box-like_dom_sf"/>
</dbReference>
<dbReference type="EMBL" id="JAEAOA010001777">
    <property type="protein sequence ID" value="KAK3610306.1"/>
    <property type="molecule type" value="Genomic_DNA"/>
</dbReference>
<reference evidence="3" key="2">
    <citation type="journal article" date="2021" name="Genome Biol. Evol.">
        <title>Developing a high-quality reference genome for a parasitic bivalve with doubly uniparental inheritance (Bivalvia: Unionida).</title>
        <authorList>
            <person name="Smith C.H."/>
        </authorList>
    </citation>
    <scope>NUCLEOTIDE SEQUENCE</scope>
    <source>
        <strain evidence="3">CHS0354</strain>
        <tissue evidence="3">Mantle</tissue>
    </source>
</reference>
<reference evidence="3" key="1">
    <citation type="journal article" date="2021" name="Genome Biol. Evol.">
        <title>A High-Quality Reference Genome for a Parasitic Bivalve with Doubly Uniparental Inheritance (Bivalvia: Unionida).</title>
        <authorList>
            <person name="Smith C.H."/>
        </authorList>
    </citation>
    <scope>NUCLEOTIDE SEQUENCE</scope>
    <source>
        <strain evidence="3">CHS0354</strain>
    </source>
</reference>
<gene>
    <name evidence="3" type="ORF">CHS0354_029772</name>
</gene>
<dbReference type="Gene3D" id="3.80.10.10">
    <property type="entry name" value="Ribonuclease Inhibitor"/>
    <property type="match status" value="1"/>
</dbReference>
<proteinExistence type="predicted"/>
<feature type="compositionally biased region" description="Basic residues" evidence="1">
    <location>
        <begin position="273"/>
        <end position="289"/>
    </location>
</feature>
<organism evidence="3 4">
    <name type="scientific">Potamilus streckersoni</name>
    <dbReference type="NCBI Taxonomy" id="2493646"/>
    <lineage>
        <taxon>Eukaryota</taxon>
        <taxon>Metazoa</taxon>
        <taxon>Spiralia</taxon>
        <taxon>Lophotrochozoa</taxon>
        <taxon>Mollusca</taxon>
        <taxon>Bivalvia</taxon>
        <taxon>Autobranchia</taxon>
        <taxon>Heteroconchia</taxon>
        <taxon>Palaeoheterodonta</taxon>
        <taxon>Unionida</taxon>
        <taxon>Unionoidea</taxon>
        <taxon>Unionidae</taxon>
        <taxon>Ambleminae</taxon>
        <taxon>Lampsilini</taxon>
        <taxon>Potamilus</taxon>
    </lineage>
</organism>